<dbReference type="PANTHER" id="PTHR41287">
    <property type="match status" value="1"/>
</dbReference>
<evidence type="ECO:0000259" key="2">
    <source>
        <dbReference type="Pfam" id="PF20441"/>
    </source>
</evidence>
<dbReference type="InterPro" id="IPR046462">
    <property type="entry name" value="TerL_nuclease"/>
</dbReference>
<dbReference type="PANTHER" id="PTHR41287:SF1">
    <property type="entry name" value="PROTEIN YMFN"/>
    <property type="match status" value="1"/>
</dbReference>
<accession>A0A0R1T5K3</accession>
<dbReference type="Pfam" id="PF20441">
    <property type="entry name" value="TerL_nuclease"/>
    <property type="match status" value="1"/>
</dbReference>
<feature type="domain" description="Terminase large subunit-like endonuclease" evidence="2">
    <location>
        <begin position="257"/>
        <end position="541"/>
    </location>
</feature>
<reference evidence="3 4" key="1">
    <citation type="journal article" date="2015" name="Genome Announc.">
        <title>Expanding the biotechnology potential of lactobacilli through comparative genomics of 213 strains and associated genera.</title>
        <authorList>
            <person name="Sun Z."/>
            <person name="Harris H.M."/>
            <person name="McCann A."/>
            <person name="Guo C."/>
            <person name="Argimon S."/>
            <person name="Zhang W."/>
            <person name="Yang X."/>
            <person name="Jeffery I.B."/>
            <person name="Cooney J.C."/>
            <person name="Kagawa T.F."/>
            <person name="Liu W."/>
            <person name="Song Y."/>
            <person name="Salvetti E."/>
            <person name="Wrobel A."/>
            <person name="Rasinkangas P."/>
            <person name="Parkhill J."/>
            <person name="Rea M.C."/>
            <person name="O'Sullivan O."/>
            <person name="Ritari J."/>
            <person name="Douillard F.P."/>
            <person name="Paul Ross R."/>
            <person name="Yang R."/>
            <person name="Briner A.E."/>
            <person name="Felis G.E."/>
            <person name="de Vos W.M."/>
            <person name="Barrangou R."/>
            <person name="Klaenhammer T.R."/>
            <person name="Caufield P.W."/>
            <person name="Cui Y."/>
            <person name="Zhang H."/>
            <person name="O'Toole P.W."/>
        </authorList>
    </citation>
    <scope>NUCLEOTIDE SEQUENCE [LARGE SCALE GENOMIC DNA]</scope>
    <source>
        <strain evidence="3 4">DSM 15833</strain>
    </source>
</reference>
<dbReference type="PATRIC" id="fig|1423740.3.peg.2010"/>
<name>A0A0R1T5K3_9LACO</name>
<dbReference type="EMBL" id="AZFH01000198">
    <property type="protein sequence ID" value="KRL76624.1"/>
    <property type="molecule type" value="Genomic_DNA"/>
</dbReference>
<proteinExistence type="predicted"/>
<sequence length="565" mass="65431">MDEYIEKVLTGEILASKKVILACKRHKKDLERAKTDDFPYYFDKERADKAIMFMEMLPDPKTLQTFPLADFQKFIIGSIYGWYRKDHPEWRRFRKAMISVARKNGKSLLISGVGLYEFLFGKDPAYSRQIFCTANDKKQASIVFEMIAKRLTALRSRDDWVKRATKRVREEIRNLDDYSYVRPLSRDTGTVDGFEPYVAILDEYAASKTIEMMELLESGQGQLDNSLTMIISTAGFDLNAPMHTIEYPYARKILEGEIEDETYFAYIAEQDNIEEIDDESTWIKSNPILSVESQYERVMNYLRKRKKESQEKGTYNSVLIKNFNMWRQAEEDSYMDIETWDDAEVPRADIQGKKVWFGVDVGRTSDLFAISWLIPFEGYWYADSFAFVGTKYGLDAKIKADRLDYRHLEEIGQCEITTLESGVIDTERVYDWLHEFVSVNDLDVQAICFDPAQYGPLLTLIEKNHPEWEQIQIRQGTLTLSMPTKQFRDDVIEKRVVHAPNEILSGAVNNAVLKTDNNGARIDKNKYANKIDALDALLDAYAVCFTTDIDNYLTDDDILNGDFGF</sequence>
<dbReference type="InterPro" id="IPR027417">
    <property type="entry name" value="P-loop_NTPase"/>
</dbReference>
<dbReference type="InterPro" id="IPR046461">
    <property type="entry name" value="TerL_ATPase"/>
</dbReference>
<dbReference type="AlphaFoldDB" id="A0A0R1T5K3"/>
<dbReference type="Gene3D" id="3.40.50.300">
    <property type="entry name" value="P-loop containing nucleotide triphosphate hydrolases"/>
    <property type="match status" value="1"/>
</dbReference>
<evidence type="ECO:0000313" key="3">
    <source>
        <dbReference type="EMBL" id="KRL76624.1"/>
    </source>
</evidence>
<comment type="caution">
    <text evidence="3">The sequence shown here is derived from an EMBL/GenBank/DDBJ whole genome shotgun (WGS) entry which is preliminary data.</text>
</comment>
<feature type="domain" description="Terminase large subunit-like ATPase" evidence="1">
    <location>
        <begin position="70"/>
        <end position="244"/>
    </location>
</feature>
<evidence type="ECO:0000313" key="4">
    <source>
        <dbReference type="Proteomes" id="UP000051048"/>
    </source>
</evidence>
<dbReference type="STRING" id="1423740.FC36_GL001862"/>
<protein>
    <submittedName>
        <fullName evidence="3">Bacteriophage terminase large subunit</fullName>
    </submittedName>
</protein>
<dbReference type="Pfam" id="PF03354">
    <property type="entry name" value="TerL_ATPase"/>
    <property type="match status" value="1"/>
</dbReference>
<evidence type="ECO:0000259" key="1">
    <source>
        <dbReference type="Pfam" id="PF03354"/>
    </source>
</evidence>
<dbReference type="Proteomes" id="UP000051048">
    <property type="component" value="Unassembled WGS sequence"/>
</dbReference>
<dbReference type="RefSeq" id="WP_191978610.1">
    <property type="nucleotide sequence ID" value="NZ_AZFH01000198.1"/>
</dbReference>
<dbReference type="GO" id="GO:0004519">
    <property type="term" value="F:endonuclease activity"/>
    <property type="evidence" value="ECO:0007669"/>
    <property type="project" value="InterPro"/>
</dbReference>
<gene>
    <name evidence="3" type="ORF">FC36_GL001862</name>
</gene>
<dbReference type="InterPro" id="IPR005021">
    <property type="entry name" value="Terminase_largesu-like"/>
</dbReference>
<organism evidence="3 4">
    <name type="scientific">Ligilactobacillus equi DSM 15833 = JCM 10991</name>
    <dbReference type="NCBI Taxonomy" id="1423740"/>
    <lineage>
        <taxon>Bacteria</taxon>
        <taxon>Bacillati</taxon>
        <taxon>Bacillota</taxon>
        <taxon>Bacilli</taxon>
        <taxon>Lactobacillales</taxon>
        <taxon>Lactobacillaceae</taxon>
        <taxon>Ligilactobacillus</taxon>
    </lineage>
</organism>